<dbReference type="EC" id="2.2.1.6" evidence="8"/>
<evidence type="ECO:0000256" key="1">
    <source>
        <dbReference type="ARBA" id="ARBA00004974"/>
    </source>
</evidence>
<dbReference type="InterPro" id="IPR045865">
    <property type="entry name" value="ACT-like_dom_sf"/>
</dbReference>
<dbReference type="GO" id="GO:1990610">
    <property type="term" value="F:acetolactate synthase regulator activity"/>
    <property type="evidence" value="ECO:0007669"/>
    <property type="project" value="UniProtKB-UniRule"/>
</dbReference>
<organism evidence="10 11">
    <name type="scientific">Desulfomicrobium apsheronum</name>
    <dbReference type="NCBI Taxonomy" id="52560"/>
    <lineage>
        <taxon>Bacteria</taxon>
        <taxon>Pseudomonadati</taxon>
        <taxon>Thermodesulfobacteriota</taxon>
        <taxon>Desulfovibrionia</taxon>
        <taxon>Desulfovibrionales</taxon>
        <taxon>Desulfomicrobiaceae</taxon>
        <taxon>Desulfomicrobium</taxon>
    </lineage>
</organism>
<evidence type="ECO:0000256" key="8">
    <source>
        <dbReference type="RuleBase" id="RU368092"/>
    </source>
</evidence>
<dbReference type="Gene3D" id="3.30.70.1150">
    <property type="entry name" value="ACT-like. Chain A, domain 2"/>
    <property type="match status" value="1"/>
</dbReference>
<dbReference type="InterPro" id="IPR054480">
    <property type="entry name" value="AHAS_small-like_ACT"/>
</dbReference>
<dbReference type="Pfam" id="PF10369">
    <property type="entry name" value="ALS_ss_C"/>
    <property type="match status" value="1"/>
</dbReference>
<evidence type="ECO:0000256" key="2">
    <source>
        <dbReference type="ARBA" id="ARBA00005025"/>
    </source>
</evidence>
<keyword evidence="11" id="KW-1185">Reference proteome</keyword>
<dbReference type="EMBL" id="FORX01000016">
    <property type="protein sequence ID" value="SFK19170.1"/>
    <property type="molecule type" value="Genomic_DNA"/>
</dbReference>
<dbReference type="InterPro" id="IPR027271">
    <property type="entry name" value="Acetolactate_synth/TF_NikR_C"/>
</dbReference>
<dbReference type="GO" id="GO:0005829">
    <property type="term" value="C:cytosol"/>
    <property type="evidence" value="ECO:0007669"/>
    <property type="project" value="TreeGrafter"/>
</dbReference>
<dbReference type="UniPathway" id="UPA00047">
    <property type="reaction ID" value="UER00055"/>
</dbReference>
<dbReference type="PANTHER" id="PTHR30239">
    <property type="entry name" value="ACETOLACTATE SYNTHASE SMALL SUBUNIT"/>
    <property type="match status" value="1"/>
</dbReference>
<dbReference type="Pfam" id="PF22629">
    <property type="entry name" value="ACT_AHAS_ss"/>
    <property type="match status" value="1"/>
</dbReference>
<dbReference type="SUPFAM" id="SSF55021">
    <property type="entry name" value="ACT-like"/>
    <property type="match status" value="2"/>
</dbReference>
<dbReference type="Gene3D" id="3.30.70.260">
    <property type="match status" value="1"/>
</dbReference>
<proteinExistence type="inferred from homology"/>
<evidence type="ECO:0000259" key="9">
    <source>
        <dbReference type="PROSITE" id="PS51671"/>
    </source>
</evidence>
<keyword evidence="6 8" id="KW-0100">Branched-chain amino acid biosynthesis</keyword>
<dbReference type="NCBIfam" id="NF008864">
    <property type="entry name" value="PRK11895.1"/>
    <property type="match status" value="1"/>
</dbReference>
<dbReference type="Proteomes" id="UP000198635">
    <property type="component" value="Unassembled WGS sequence"/>
</dbReference>
<dbReference type="OrthoDB" id="9787365at2"/>
<evidence type="ECO:0000256" key="5">
    <source>
        <dbReference type="ARBA" id="ARBA00022605"/>
    </source>
</evidence>
<dbReference type="STRING" id="52560.SAMN04488082_11688"/>
<dbReference type="InterPro" id="IPR039557">
    <property type="entry name" value="AHAS_ACT"/>
</dbReference>
<evidence type="ECO:0000256" key="7">
    <source>
        <dbReference type="ARBA" id="ARBA00048670"/>
    </source>
</evidence>
<dbReference type="AlphaFoldDB" id="A0A1I3XI87"/>
<evidence type="ECO:0000256" key="4">
    <source>
        <dbReference type="ARBA" id="ARBA00011744"/>
    </source>
</evidence>
<dbReference type="PROSITE" id="PS51671">
    <property type="entry name" value="ACT"/>
    <property type="match status" value="1"/>
</dbReference>
<dbReference type="RefSeq" id="WP_092190765.1">
    <property type="nucleotide sequence ID" value="NZ_FORX01000016.1"/>
</dbReference>
<comment type="catalytic activity">
    <reaction evidence="7 8">
        <text>2 pyruvate + H(+) = (2S)-2-acetolactate + CO2</text>
        <dbReference type="Rhea" id="RHEA:25249"/>
        <dbReference type="ChEBI" id="CHEBI:15361"/>
        <dbReference type="ChEBI" id="CHEBI:15378"/>
        <dbReference type="ChEBI" id="CHEBI:16526"/>
        <dbReference type="ChEBI" id="CHEBI:58476"/>
        <dbReference type="EC" id="2.2.1.6"/>
    </reaction>
</comment>
<dbReference type="GO" id="GO:0003984">
    <property type="term" value="F:acetolactate synthase activity"/>
    <property type="evidence" value="ECO:0007669"/>
    <property type="project" value="UniProtKB-UniRule"/>
</dbReference>
<dbReference type="GO" id="GO:0009097">
    <property type="term" value="P:isoleucine biosynthetic process"/>
    <property type="evidence" value="ECO:0007669"/>
    <property type="project" value="UniProtKB-UniRule"/>
</dbReference>
<evidence type="ECO:0000256" key="3">
    <source>
        <dbReference type="ARBA" id="ARBA00006341"/>
    </source>
</evidence>
<protein>
    <recommendedName>
        <fullName evidence="8">Acetolactate synthase small subunit</fullName>
        <shortName evidence="8">AHAS</shortName>
        <shortName evidence="8">ALS</shortName>
        <ecNumber evidence="8">2.2.1.6</ecNumber>
    </recommendedName>
    <alternativeName>
        <fullName evidence="8">Acetohydroxy-acid synthase small subunit</fullName>
    </alternativeName>
</protein>
<dbReference type="InterPro" id="IPR019455">
    <property type="entry name" value="Acetolactate_synth_ssu_C"/>
</dbReference>
<gene>
    <name evidence="10" type="ORF">SAMN04488082_11688</name>
</gene>
<keyword evidence="8" id="KW-0808">Transferase</keyword>
<dbReference type="CDD" id="cd04878">
    <property type="entry name" value="ACT_AHAS"/>
    <property type="match status" value="1"/>
</dbReference>
<dbReference type="UniPathway" id="UPA00049">
    <property type="reaction ID" value="UER00059"/>
</dbReference>
<reference evidence="11" key="1">
    <citation type="submission" date="2016-10" db="EMBL/GenBank/DDBJ databases">
        <authorList>
            <person name="Varghese N."/>
            <person name="Submissions S."/>
        </authorList>
    </citation>
    <scope>NUCLEOTIDE SEQUENCE [LARGE SCALE GENOMIC DNA]</scope>
    <source>
        <strain evidence="11">DSM 5918</strain>
    </source>
</reference>
<comment type="similarity">
    <text evidence="3 8">Belongs to the acetolactate synthase small subunit family.</text>
</comment>
<name>A0A1I3XI87_9BACT</name>
<dbReference type="NCBIfam" id="TIGR00119">
    <property type="entry name" value="acolac_sm"/>
    <property type="match status" value="1"/>
</dbReference>
<dbReference type="InterPro" id="IPR004789">
    <property type="entry name" value="Acetalactate_synth_ssu"/>
</dbReference>
<keyword evidence="5 8" id="KW-0028">Amino-acid biosynthesis</keyword>
<accession>A0A1I3XI87</accession>
<evidence type="ECO:0000313" key="11">
    <source>
        <dbReference type="Proteomes" id="UP000198635"/>
    </source>
</evidence>
<dbReference type="InterPro" id="IPR002912">
    <property type="entry name" value="ACT_dom"/>
</dbReference>
<evidence type="ECO:0000256" key="6">
    <source>
        <dbReference type="ARBA" id="ARBA00023304"/>
    </source>
</evidence>
<comment type="pathway">
    <text evidence="2 8">Amino-acid biosynthesis; L-valine biosynthesis; L-valine from pyruvate: step 1/4.</text>
</comment>
<dbReference type="PANTHER" id="PTHR30239:SF0">
    <property type="entry name" value="ACETOLACTATE SYNTHASE SMALL SUBUNIT 1, CHLOROPLASTIC"/>
    <property type="match status" value="1"/>
</dbReference>
<sequence>MRHTISALVQNKPGVLAAMAQVFQRHDINIRSISCGETEREDVSRMIICVEPDEGKIRAVTDEIESLEFVMRLEDLAGQDLMDRELVMIKVRITKDTVSRILQIFEVFRANVIDMGNETISAELSAPQGKVAGLIRTLAPHGIQSLSRTGLIALSRGDG</sequence>
<feature type="domain" description="ACT" evidence="9">
    <location>
        <begin position="4"/>
        <end position="78"/>
    </location>
</feature>
<dbReference type="GO" id="GO:0009099">
    <property type="term" value="P:L-valine biosynthetic process"/>
    <property type="evidence" value="ECO:0007669"/>
    <property type="project" value="UniProtKB-UniRule"/>
</dbReference>
<evidence type="ECO:0000313" key="10">
    <source>
        <dbReference type="EMBL" id="SFK19170.1"/>
    </source>
</evidence>
<comment type="function">
    <text evidence="8">Catalyzes the conversion of 2 pyruvate molecules into acetolactate in the first common step of the biosynthetic pathway of the branched-amino acids such as leucine, isoleucine, and valine.</text>
</comment>
<comment type="subunit">
    <text evidence="4 8">Dimer of large and small chains.</text>
</comment>
<comment type="pathway">
    <text evidence="1 8">Amino-acid biosynthesis; L-isoleucine biosynthesis; L-isoleucine from 2-oxobutanoate: step 1/4.</text>
</comment>